<comment type="subcellular location">
    <subcellularLocation>
        <location evidence="1">Cytoplasm</location>
    </subcellularLocation>
</comment>
<evidence type="ECO:0000256" key="3">
    <source>
        <dbReference type="ARBA" id="ARBA00022490"/>
    </source>
</evidence>
<organism evidence="5 6">
    <name type="scientific">Nocardia panacis</name>
    <dbReference type="NCBI Taxonomy" id="2340916"/>
    <lineage>
        <taxon>Bacteria</taxon>
        <taxon>Bacillati</taxon>
        <taxon>Actinomycetota</taxon>
        <taxon>Actinomycetes</taxon>
        <taxon>Mycobacteriales</taxon>
        <taxon>Nocardiaceae</taxon>
        <taxon>Nocardia</taxon>
    </lineage>
</organism>
<dbReference type="Pfam" id="PF14011">
    <property type="entry name" value="ESX-1_EspG"/>
    <property type="match status" value="1"/>
</dbReference>
<dbReference type="OrthoDB" id="4561431at2"/>
<evidence type="ECO:0000313" key="5">
    <source>
        <dbReference type="EMBL" id="RJO72095.1"/>
    </source>
</evidence>
<sequence length="266" mass="29837">MSRTWKFTDFEFYALWRDLTHESLPWPLSFTTDVMGADEFERRMREVLDRARLALDPSFAEVLDTIWRPDLRIAINGFDSRAPREPRHLLRVLAVRRRERGYLVTQSPGKEYSYAAGYTVTECEAITLADAAVELMPKADAGKLDAITLARSGGGDDEMAYSYGRSAVLRTTSTDTVQDQAARLKRFMDTAAPSVGTIDIVQGRSIYGPRGITRHQLQWRDLLDDGRYVIEDGDPPVAAAADGQRLIKLINARIAAIVRVIKDEGA</sequence>
<reference evidence="5 6" key="1">
    <citation type="submission" date="2018-09" db="EMBL/GenBank/DDBJ databases">
        <title>YIM PH21274 draft genome.</title>
        <authorList>
            <person name="Miao C."/>
        </authorList>
    </citation>
    <scope>NUCLEOTIDE SEQUENCE [LARGE SCALE GENOMIC DNA]</scope>
    <source>
        <strain evidence="5 6">YIM PH 21724</strain>
    </source>
</reference>
<dbReference type="Proteomes" id="UP000266677">
    <property type="component" value="Unassembled WGS sequence"/>
</dbReference>
<accession>A0A3A4K4Z6</accession>
<dbReference type="RefSeq" id="WP_120043199.1">
    <property type="nucleotide sequence ID" value="NZ_QZFU01000029.1"/>
</dbReference>
<comment type="similarity">
    <text evidence="2">Belongs to the EspG family.</text>
</comment>
<evidence type="ECO:0000256" key="2">
    <source>
        <dbReference type="ARBA" id="ARBA00006411"/>
    </source>
</evidence>
<keyword evidence="6" id="KW-1185">Reference proteome</keyword>
<protein>
    <submittedName>
        <fullName evidence="5">ESX secretion-associated protein EspG</fullName>
    </submittedName>
</protein>
<gene>
    <name evidence="5" type="ORF">D5S18_23235</name>
</gene>
<name>A0A3A4K4Z6_9NOCA</name>
<evidence type="ECO:0000256" key="4">
    <source>
        <dbReference type="ARBA" id="ARBA00023186"/>
    </source>
</evidence>
<keyword evidence="3" id="KW-0963">Cytoplasm</keyword>
<dbReference type="InterPro" id="IPR025734">
    <property type="entry name" value="EspG"/>
</dbReference>
<evidence type="ECO:0000256" key="1">
    <source>
        <dbReference type="ARBA" id="ARBA00004496"/>
    </source>
</evidence>
<proteinExistence type="inferred from homology"/>
<evidence type="ECO:0000313" key="6">
    <source>
        <dbReference type="Proteomes" id="UP000266677"/>
    </source>
</evidence>
<dbReference type="AlphaFoldDB" id="A0A3A4K4Z6"/>
<comment type="caution">
    <text evidence="5">The sequence shown here is derived from an EMBL/GenBank/DDBJ whole genome shotgun (WGS) entry which is preliminary data.</text>
</comment>
<dbReference type="EMBL" id="QZFU01000029">
    <property type="protein sequence ID" value="RJO72095.1"/>
    <property type="molecule type" value="Genomic_DNA"/>
</dbReference>
<keyword evidence="4" id="KW-0143">Chaperone</keyword>